<dbReference type="Gene3D" id="3.40.1190.10">
    <property type="entry name" value="Mur-like, catalytic domain"/>
    <property type="match status" value="1"/>
</dbReference>
<gene>
    <name evidence="5" type="ORF">D1831_09545</name>
</gene>
<dbReference type="GO" id="GO:0016881">
    <property type="term" value="F:acid-amino acid ligase activity"/>
    <property type="evidence" value="ECO:0007669"/>
    <property type="project" value="InterPro"/>
</dbReference>
<evidence type="ECO:0000256" key="1">
    <source>
        <dbReference type="ARBA" id="ARBA00022598"/>
    </source>
</evidence>
<organism evidence="5 6">
    <name type="scientific">Lactiplantibacillus garii</name>
    <dbReference type="NCBI Taxonomy" id="2306423"/>
    <lineage>
        <taxon>Bacteria</taxon>
        <taxon>Bacillati</taxon>
        <taxon>Bacillota</taxon>
        <taxon>Bacilli</taxon>
        <taxon>Lactobacillales</taxon>
        <taxon>Lactobacillaceae</taxon>
        <taxon>Lactiplantibacillus</taxon>
    </lineage>
</organism>
<evidence type="ECO:0000313" key="5">
    <source>
        <dbReference type="EMBL" id="RRK10052.1"/>
    </source>
</evidence>
<dbReference type="OrthoDB" id="9801978at2"/>
<keyword evidence="3" id="KW-0067">ATP-binding</keyword>
<dbReference type="InterPro" id="IPR036565">
    <property type="entry name" value="Mur-like_cat_sf"/>
</dbReference>
<keyword evidence="6" id="KW-1185">Reference proteome</keyword>
<dbReference type="PANTHER" id="PTHR43024">
    <property type="entry name" value="UDP-N-ACETYLMURAMOYL-TRIPEPTIDE--D-ALANYL-D-ALANINE LIGASE"/>
    <property type="match status" value="1"/>
</dbReference>
<keyword evidence="2" id="KW-0547">Nucleotide-binding</keyword>
<feature type="domain" description="Mur ligase central" evidence="4">
    <location>
        <begin position="125"/>
        <end position="335"/>
    </location>
</feature>
<dbReference type="InterPro" id="IPR036615">
    <property type="entry name" value="Mur_ligase_C_dom_sf"/>
</dbReference>
<dbReference type="GO" id="GO:0005524">
    <property type="term" value="F:ATP binding"/>
    <property type="evidence" value="ECO:0007669"/>
    <property type="project" value="UniProtKB-KW"/>
</dbReference>
<evidence type="ECO:0000313" key="6">
    <source>
        <dbReference type="Proteomes" id="UP000283633"/>
    </source>
</evidence>
<proteinExistence type="predicted"/>
<dbReference type="RefSeq" id="WP_125072707.1">
    <property type="nucleotide sequence ID" value="NZ_QWZQ01000031.1"/>
</dbReference>
<reference evidence="5 6" key="1">
    <citation type="submission" date="2018-08" db="EMBL/GenBank/DDBJ databases">
        <title>Genome Lactobacillus garii FI11369.</title>
        <authorList>
            <person name="Diaz M."/>
            <person name="Narbad A."/>
        </authorList>
    </citation>
    <scope>NUCLEOTIDE SEQUENCE [LARGE SCALE GENOMIC DNA]</scope>
    <source>
        <strain evidence="5 6">FI11369</strain>
    </source>
</reference>
<name>A0A426D602_9LACO</name>
<protein>
    <recommendedName>
        <fullName evidence="4">Mur ligase central domain-containing protein</fullName>
    </recommendedName>
</protein>
<dbReference type="SUPFAM" id="SSF53623">
    <property type="entry name" value="MurD-like peptide ligases, catalytic domain"/>
    <property type="match status" value="1"/>
</dbReference>
<dbReference type="Proteomes" id="UP000283633">
    <property type="component" value="Unassembled WGS sequence"/>
</dbReference>
<dbReference type="Gene3D" id="3.90.190.20">
    <property type="entry name" value="Mur ligase, C-terminal domain"/>
    <property type="match status" value="1"/>
</dbReference>
<dbReference type="AlphaFoldDB" id="A0A426D602"/>
<keyword evidence="1" id="KW-0436">Ligase</keyword>
<dbReference type="EMBL" id="QWZQ01000031">
    <property type="protein sequence ID" value="RRK10052.1"/>
    <property type="molecule type" value="Genomic_DNA"/>
</dbReference>
<dbReference type="Pfam" id="PF08245">
    <property type="entry name" value="Mur_ligase_M"/>
    <property type="match status" value="1"/>
</dbReference>
<sequence>MRLDRNDFLQLTGELVGEPTQDWAVDYFGHKTGMHFEQRPEVKHGGFIYWDNARRAKIKARALSAEFDVAKWVLTHSQIELVITEAPVPGLKGRVAQFVVPDTWRFYLEVAAYIRERYLGKVLTVTGSVGKTTTRLMLAQLMRASGHRVMTNLGNDNVRQVLPQLLTTLLTTPDAMVAELSIGALTTKTVDGFKNAPLSHNFEATTAIVTQIGGAHQRSVIPGQDDLTSSLKQDLATARVKGRIFEKMRPGGHAILNYDMHPQIYKLLQLTAQKHAQDLHTFSLHDPHADAYLVSRQNFRDYSELTLNILDETAVIRLALPGDGPVMDLLAACLAFRLQGWQLPNLTKAFQAFKPLHNELVFHNLSTTQGAVTLVEDTYNSTRHSVLNVLTVLKERGPFYHGPKVLVIETGDDITAEAAVQLNLSYVQPILDSGIDLVLGYRDPTIKPLIDALAERGQRAKYYPQMDALIDNIEALPEDAFVIVKGQHFKYGSDLRRLTPRLLKRAAVR</sequence>
<evidence type="ECO:0000259" key="4">
    <source>
        <dbReference type="Pfam" id="PF08245"/>
    </source>
</evidence>
<comment type="caution">
    <text evidence="5">The sequence shown here is derived from an EMBL/GenBank/DDBJ whole genome shotgun (WGS) entry which is preliminary data.</text>
</comment>
<evidence type="ECO:0000256" key="2">
    <source>
        <dbReference type="ARBA" id="ARBA00022741"/>
    </source>
</evidence>
<evidence type="ECO:0000256" key="3">
    <source>
        <dbReference type="ARBA" id="ARBA00022840"/>
    </source>
</evidence>
<dbReference type="InterPro" id="IPR013221">
    <property type="entry name" value="Mur_ligase_cen"/>
</dbReference>
<dbReference type="InterPro" id="IPR051046">
    <property type="entry name" value="MurCDEF_CellWall_CoF430Synth"/>
</dbReference>
<dbReference type="PANTHER" id="PTHR43024:SF1">
    <property type="entry name" value="UDP-N-ACETYLMURAMOYL-TRIPEPTIDE--D-ALANYL-D-ALANINE LIGASE"/>
    <property type="match status" value="1"/>
</dbReference>
<accession>A0A426D602</accession>